<gene>
    <name evidence="1" type="ORF">EC973_002037</name>
</gene>
<sequence length="87" mass="10139">MFEPAAFQPPQDVDEWKAKLMGKIIIDDEKEDKEEIVEQSENTVLKSTIPKPNRVQYENSPMTMDYRPNRLNVIYDESGTVVQVFYA</sequence>
<proteinExistence type="predicted"/>
<keyword evidence="2" id="KW-1185">Reference proteome</keyword>
<accession>A0A8H7BH98</accession>
<dbReference type="Gene3D" id="3.30.10.10">
    <property type="entry name" value="Trypsin Inhibitor V, subunit A"/>
    <property type="match status" value="1"/>
</dbReference>
<dbReference type="Pfam" id="PF11720">
    <property type="entry name" value="Inhibitor_I78"/>
    <property type="match status" value="1"/>
</dbReference>
<dbReference type="EMBL" id="JABAYA010000152">
    <property type="protein sequence ID" value="KAF7723438.1"/>
    <property type="molecule type" value="Genomic_DNA"/>
</dbReference>
<evidence type="ECO:0000313" key="2">
    <source>
        <dbReference type="Proteomes" id="UP000605846"/>
    </source>
</evidence>
<evidence type="ECO:0000313" key="1">
    <source>
        <dbReference type="EMBL" id="KAF7723438.1"/>
    </source>
</evidence>
<dbReference type="OrthoDB" id="10013825at2759"/>
<organism evidence="1 2">
    <name type="scientific">Apophysomyces ossiformis</name>
    <dbReference type="NCBI Taxonomy" id="679940"/>
    <lineage>
        <taxon>Eukaryota</taxon>
        <taxon>Fungi</taxon>
        <taxon>Fungi incertae sedis</taxon>
        <taxon>Mucoromycota</taxon>
        <taxon>Mucoromycotina</taxon>
        <taxon>Mucoromycetes</taxon>
        <taxon>Mucorales</taxon>
        <taxon>Mucorineae</taxon>
        <taxon>Mucoraceae</taxon>
        <taxon>Apophysomyces</taxon>
    </lineage>
</organism>
<protein>
    <submittedName>
        <fullName evidence="1">Uncharacterized protein</fullName>
    </submittedName>
</protein>
<comment type="caution">
    <text evidence="1">The sequence shown here is derived from an EMBL/GenBank/DDBJ whole genome shotgun (WGS) entry which is preliminary data.</text>
</comment>
<reference evidence="1" key="1">
    <citation type="submission" date="2020-01" db="EMBL/GenBank/DDBJ databases">
        <title>Genome Sequencing of Three Apophysomyces-Like Fungal Strains Confirms a Novel Fungal Genus in the Mucoromycota with divergent Burkholderia-like Endosymbiotic Bacteria.</title>
        <authorList>
            <person name="Stajich J.E."/>
            <person name="Macias A.M."/>
            <person name="Carter-House D."/>
            <person name="Lovett B."/>
            <person name="Kasson L.R."/>
            <person name="Berry K."/>
            <person name="Grigoriev I."/>
            <person name="Chang Y."/>
            <person name="Spatafora J."/>
            <person name="Kasson M.T."/>
        </authorList>
    </citation>
    <scope>NUCLEOTIDE SEQUENCE</scope>
    <source>
        <strain evidence="1">NRRL A-21654</strain>
    </source>
</reference>
<name>A0A8H7BH98_9FUNG</name>
<dbReference type="AlphaFoldDB" id="A0A8H7BH98"/>
<dbReference type="InterPro" id="IPR021719">
    <property type="entry name" value="Prot_inh_I78"/>
</dbReference>
<dbReference type="Proteomes" id="UP000605846">
    <property type="component" value="Unassembled WGS sequence"/>
</dbReference>